<sequence length="150" mass="17141">MKNFKSSTTLLLIVLICLGCVDEKKPEKDTAAEKTESSPNEISQMQRVVNIHDELMPKMGSIGMLSSQLKMKDSIQYQEQIAQLEYSHDAMMEWMKDFGTKFNSDEIMKGAELSQEKQVMLDIEEEEVLELQILMNSSIEAAKESLKKEE</sequence>
<accession>A0ABN1MDG2</accession>
<reference evidence="1 2" key="1">
    <citation type="journal article" date="2019" name="Int. J. Syst. Evol. Microbiol.">
        <title>The Global Catalogue of Microorganisms (GCM) 10K type strain sequencing project: providing services to taxonomists for standard genome sequencing and annotation.</title>
        <authorList>
            <consortium name="The Broad Institute Genomics Platform"/>
            <consortium name="The Broad Institute Genome Sequencing Center for Infectious Disease"/>
            <person name="Wu L."/>
            <person name="Ma J."/>
        </authorList>
    </citation>
    <scope>NUCLEOTIDE SEQUENCE [LARGE SCALE GENOMIC DNA]</scope>
    <source>
        <strain evidence="1 2">JCM 16082</strain>
    </source>
</reference>
<proteinExistence type="predicted"/>
<dbReference type="Proteomes" id="UP001500507">
    <property type="component" value="Unassembled WGS sequence"/>
</dbReference>
<evidence type="ECO:0008006" key="3">
    <source>
        <dbReference type="Google" id="ProtNLM"/>
    </source>
</evidence>
<dbReference type="RefSeq" id="WP_343762824.1">
    <property type="nucleotide sequence ID" value="NZ_BAAAFG010000001.1"/>
</dbReference>
<gene>
    <name evidence="1" type="ORF">GCM10009117_02720</name>
</gene>
<name>A0ABN1MDG2_9FLAO</name>
<protein>
    <recommendedName>
        <fullName evidence="3">Viral A-type inclusion protein</fullName>
    </recommendedName>
</protein>
<comment type="caution">
    <text evidence="1">The sequence shown here is derived from an EMBL/GenBank/DDBJ whole genome shotgun (WGS) entry which is preliminary data.</text>
</comment>
<evidence type="ECO:0000313" key="1">
    <source>
        <dbReference type="EMBL" id="GAA0871127.1"/>
    </source>
</evidence>
<keyword evidence="2" id="KW-1185">Reference proteome</keyword>
<organism evidence="1 2">
    <name type="scientific">Gangjinia marincola</name>
    <dbReference type="NCBI Taxonomy" id="578463"/>
    <lineage>
        <taxon>Bacteria</taxon>
        <taxon>Pseudomonadati</taxon>
        <taxon>Bacteroidota</taxon>
        <taxon>Flavobacteriia</taxon>
        <taxon>Flavobacteriales</taxon>
        <taxon>Flavobacteriaceae</taxon>
        <taxon>Gangjinia</taxon>
    </lineage>
</organism>
<evidence type="ECO:0000313" key="2">
    <source>
        <dbReference type="Proteomes" id="UP001500507"/>
    </source>
</evidence>
<dbReference type="EMBL" id="BAAAFG010000001">
    <property type="protein sequence ID" value="GAA0871127.1"/>
    <property type="molecule type" value="Genomic_DNA"/>
</dbReference>